<dbReference type="SUPFAM" id="SSF53474">
    <property type="entry name" value="alpha/beta-Hydrolases"/>
    <property type="match status" value="1"/>
</dbReference>
<accession>A0A8J3NAF7</accession>
<evidence type="ECO:0008006" key="3">
    <source>
        <dbReference type="Google" id="ProtNLM"/>
    </source>
</evidence>
<organism evidence="1 2">
    <name type="scientific">Actinocatenispora rupis</name>
    <dbReference type="NCBI Taxonomy" id="519421"/>
    <lineage>
        <taxon>Bacteria</taxon>
        <taxon>Bacillati</taxon>
        <taxon>Actinomycetota</taxon>
        <taxon>Actinomycetes</taxon>
        <taxon>Micromonosporales</taxon>
        <taxon>Micromonosporaceae</taxon>
        <taxon>Actinocatenispora</taxon>
    </lineage>
</organism>
<gene>
    <name evidence="1" type="ORF">Aru02nite_32080</name>
</gene>
<dbReference type="Gene3D" id="3.40.50.1820">
    <property type="entry name" value="alpha/beta hydrolase"/>
    <property type="match status" value="1"/>
</dbReference>
<evidence type="ECO:0000313" key="1">
    <source>
        <dbReference type="EMBL" id="GID12319.1"/>
    </source>
</evidence>
<dbReference type="InterPro" id="IPR029058">
    <property type="entry name" value="AB_hydrolase_fold"/>
</dbReference>
<reference evidence="1" key="1">
    <citation type="submission" date="2021-01" db="EMBL/GenBank/DDBJ databases">
        <title>Whole genome shotgun sequence of Actinocatenispora rupis NBRC 107355.</title>
        <authorList>
            <person name="Komaki H."/>
            <person name="Tamura T."/>
        </authorList>
    </citation>
    <scope>NUCLEOTIDE SEQUENCE</scope>
    <source>
        <strain evidence="1">NBRC 107355</strain>
    </source>
</reference>
<dbReference type="Proteomes" id="UP000612808">
    <property type="component" value="Unassembled WGS sequence"/>
</dbReference>
<dbReference type="EMBL" id="BOMB01000017">
    <property type="protein sequence ID" value="GID12319.1"/>
    <property type="molecule type" value="Genomic_DNA"/>
</dbReference>
<sequence>MAPESVPEKHAALSRWDPRTLDLVREYPGPRTAPPTVPSLVVVGDTMPMVDDTLADRLSGEGFDVRRVPGTGHVVHNDDADAFLAVLDGWL</sequence>
<evidence type="ECO:0000313" key="2">
    <source>
        <dbReference type="Proteomes" id="UP000612808"/>
    </source>
</evidence>
<proteinExistence type="predicted"/>
<comment type="caution">
    <text evidence="1">The sequence shown here is derived from an EMBL/GenBank/DDBJ whole genome shotgun (WGS) entry which is preliminary data.</text>
</comment>
<dbReference type="AlphaFoldDB" id="A0A8J3NAF7"/>
<keyword evidence="2" id="KW-1185">Reference proteome</keyword>
<name>A0A8J3NAF7_9ACTN</name>
<protein>
    <recommendedName>
        <fullName evidence="3">Alpha/beta hydrolase family protein</fullName>
    </recommendedName>
</protein>